<keyword evidence="1" id="KW-0418">Kinase</keyword>
<dbReference type="Pfam" id="PF13581">
    <property type="entry name" value="HATPase_c_2"/>
    <property type="match status" value="1"/>
</dbReference>
<proteinExistence type="predicted"/>
<dbReference type="GO" id="GO:0004674">
    <property type="term" value="F:protein serine/threonine kinase activity"/>
    <property type="evidence" value="ECO:0007669"/>
    <property type="project" value="UniProtKB-KW"/>
</dbReference>
<gene>
    <name evidence="3" type="ORF">AVDCRST_MAG26-2581</name>
</gene>
<dbReference type="PANTHER" id="PTHR35526:SF6">
    <property type="entry name" value="SLR1861 PROTEIN"/>
    <property type="match status" value="1"/>
</dbReference>
<keyword evidence="1" id="KW-0723">Serine/threonine-protein kinase</keyword>
<evidence type="ECO:0000259" key="2">
    <source>
        <dbReference type="Pfam" id="PF13581"/>
    </source>
</evidence>
<feature type="domain" description="Histidine kinase/HSP90-like ATPase" evidence="2">
    <location>
        <begin position="9"/>
        <end position="132"/>
    </location>
</feature>
<name>A0A6J4IZI1_9CHLR</name>
<sequence>MKNAASLEVSAELSRLAEIRHFVAQQAANLSADTAMVDAVVLAANEAATNSIVHGYRGRSGTIQVEVGRVEDALVVRLRDHAPPFDPTCVPPPDITIPLHRRPPGGMGVHLTRQATDAMTYRVAPDGSNELTLLMKGLLDEPDRRNA</sequence>
<keyword evidence="1" id="KW-0808">Transferase</keyword>
<dbReference type="InterPro" id="IPR036890">
    <property type="entry name" value="HATPase_C_sf"/>
</dbReference>
<dbReference type="InterPro" id="IPR050267">
    <property type="entry name" value="Anti-sigma-factor_SerPK"/>
</dbReference>
<dbReference type="PANTHER" id="PTHR35526">
    <property type="entry name" value="ANTI-SIGMA-F FACTOR RSBW-RELATED"/>
    <property type="match status" value="1"/>
</dbReference>
<dbReference type="SUPFAM" id="SSF55874">
    <property type="entry name" value="ATPase domain of HSP90 chaperone/DNA topoisomerase II/histidine kinase"/>
    <property type="match status" value="1"/>
</dbReference>
<reference evidence="3" key="1">
    <citation type="submission" date="2020-02" db="EMBL/GenBank/DDBJ databases">
        <authorList>
            <person name="Meier V. D."/>
        </authorList>
    </citation>
    <scope>NUCLEOTIDE SEQUENCE</scope>
    <source>
        <strain evidence="3">AVDCRST_MAG26</strain>
    </source>
</reference>
<protein>
    <recommendedName>
        <fullName evidence="2">Histidine kinase/HSP90-like ATPase domain-containing protein</fullName>
    </recommendedName>
</protein>
<organism evidence="3">
    <name type="scientific">uncultured Chloroflexia bacterium</name>
    <dbReference type="NCBI Taxonomy" id="1672391"/>
    <lineage>
        <taxon>Bacteria</taxon>
        <taxon>Bacillati</taxon>
        <taxon>Chloroflexota</taxon>
        <taxon>Chloroflexia</taxon>
        <taxon>environmental samples</taxon>
    </lineage>
</organism>
<dbReference type="EMBL" id="CADCTK010000594">
    <property type="protein sequence ID" value="CAA9266321.1"/>
    <property type="molecule type" value="Genomic_DNA"/>
</dbReference>
<dbReference type="InterPro" id="IPR003594">
    <property type="entry name" value="HATPase_dom"/>
</dbReference>
<dbReference type="CDD" id="cd16936">
    <property type="entry name" value="HATPase_RsbW-like"/>
    <property type="match status" value="1"/>
</dbReference>
<dbReference type="AlphaFoldDB" id="A0A6J4IZI1"/>
<evidence type="ECO:0000256" key="1">
    <source>
        <dbReference type="ARBA" id="ARBA00022527"/>
    </source>
</evidence>
<dbReference type="Gene3D" id="3.30.565.10">
    <property type="entry name" value="Histidine kinase-like ATPase, C-terminal domain"/>
    <property type="match status" value="1"/>
</dbReference>
<evidence type="ECO:0000313" key="3">
    <source>
        <dbReference type="EMBL" id="CAA9266321.1"/>
    </source>
</evidence>
<accession>A0A6J4IZI1</accession>